<dbReference type="PROSITE" id="PS50297">
    <property type="entry name" value="ANK_REP_REGION"/>
    <property type="match status" value="1"/>
</dbReference>
<dbReference type="GO" id="GO:0005886">
    <property type="term" value="C:plasma membrane"/>
    <property type="evidence" value="ECO:0007669"/>
    <property type="project" value="UniProtKB-SubCell"/>
</dbReference>
<keyword evidence="2" id="KW-0040">ANK repeat</keyword>
<keyword evidence="5" id="KW-0472">Membrane</keyword>
<organism evidence="7 8">
    <name type="scientific">Canavalia gladiata</name>
    <name type="common">Sword bean</name>
    <name type="synonym">Dolichos gladiatus</name>
    <dbReference type="NCBI Taxonomy" id="3824"/>
    <lineage>
        <taxon>Eukaryota</taxon>
        <taxon>Viridiplantae</taxon>
        <taxon>Streptophyta</taxon>
        <taxon>Embryophyta</taxon>
        <taxon>Tracheophyta</taxon>
        <taxon>Spermatophyta</taxon>
        <taxon>Magnoliopsida</taxon>
        <taxon>eudicotyledons</taxon>
        <taxon>Gunneridae</taxon>
        <taxon>Pentapetalae</taxon>
        <taxon>rosids</taxon>
        <taxon>fabids</taxon>
        <taxon>Fabales</taxon>
        <taxon>Fabaceae</taxon>
        <taxon>Papilionoideae</taxon>
        <taxon>50 kb inversion clade</taxon>
        <taxon>NPAAA clade</taxon>
        <taxon>indigoferoid/millettioid clade</taxon>
        <taxon>Phaseoleae</taxon>
        <taxon>Canavalia</taxon>
    </lineage>
</organism>
<dbReference type="Gene3D" id="1.25.40.20">
    <property type="entry name" value="Ankyrin repeat-containing domain"/>
    <property type="match status" value="2"/>
</dbReference>
<dbReference type="PROSITE" id="PS50088">
    <property type="entry name" value="ANK_REPEAT"/>
    <property type="match status" value="1"/>
</dbReference>
<dbReference type="Pfam" id="PF12796">
    <property type="entry name" value="Ank_2"/>
    <property type="match status" value="1"/>
</dbReference>
<comment type="caution">
    <text evidence="7">The sequence shown here is derived from an EMBL/GenBank/DDBJ whole genome shotgun (WGS) entry which is preliminary data.</text>
</comment>
<feature type="transmembrane region" description="Helical" evidence="5">
    <location>
        <begin position="306"/>
        <end position="329"/>
    </location>
</feature>
<dbReference type="Proteomes" id="UP001367508">
    <property type="component" value="Unassembled WGS sequence"/>
</dbReference>
<dbReference type="PANTHER" id="PTHR24177">
    <property type="entry name" value="CASKIN"/>
    <property type="match status" value="1"/>
</dbReference>
<name>A0AAN9N4P6_CANGL</name>
<evidence type="ECO:0000313" key="8">
    <source>
        <dbReference type="Proteomes" id="UP001367508"/>
    </source>
</evidence>
<dbReference type="InterPro" id="IPR002110">
    <property type="entry name" value="Ankyrin_rpt"/>
</dbReference>
<feature type="transmembrane region" description="Helical" evidence="5">
    <location>
        <begin position="581"/>
        <end position="601"/>
    </location>
</feature>
<sequence>MMEVVEIESLFNYAMKGQWREVLEAYKNNHRALEAKITKAEDTVLHIAVYMGQTNFLMTLLENITQDVSLAILNIPNSKGNTPLHLAAELGNVDICNSIAQRDPKLILCRNFEGETPLFLAAMHGRKGAFFSLHAHLQNKDDYSPCIKTNGDTVLHSTISNEYFGLALQIIRLYPNLADCVNKDGLSPLHILALKPNCFKSSTRMQFLDRTIYNCLLVDELKEEAEDLSSNRGETQNFKYPMNYGTCLSFLYLLKNAVKVITIGTEDNKATTDDEETLPRSSHPKSVQDEAGRERNLIRFPPNWEVFIRFLTFMMKALLILFGVGASWIEKIQRKKEKHMRAKLVMDELIERAALYKYEYTSKYSFGLQQDNSRENIDMNMKKGSIEKKRRVSPILIAAKMGVTEMVAKILDAFPVAMHDVDSDNKNVVLLAIENRQPRVYKMLTKMNLVKESAFRQIDNEGNSALHLAAMYREHRPWRVPGAAMQMQWEYKWYKLVKDSMPPNFYARYNNKGETAKHVFLKSHGHLVKEGRKWLSTTSESCSLVAALVATVAFTTSTAIPGGTNDVTGMPQMSGQPAFKVFAVASLVALCSSVTALVLFLSILTSRFQEKDFAVDLPRKLLLGMTSLWTSITSILLSFCAGHYFVIQVGAKSYVYLIYAVTCLPVSFFVLVQLPLYLDLMLAIFRKVPQRVYKTLEMKTLLGRGQIWGIPRIELGTSRTQSENHTTRPNAHFGQTPIIKGNCIPQNTFLRKERTRRKRDRYTLYLPWLNVPSGVHQVAANYVKESCAIHGSQSILLEICKVNAPVCKAFLINLTSFGDW</sequence>
<dbReference type="PANTHER" id="PTHR24177:SF470">
    <property type="entry name" value="ANKYRIN REPEAT PROTEIN"/>
    <property type="match status" value="1"/>
</dbReference>
<evidence type="ECO:0000256" key="2">
    <source>
        <dbReference type="PROSITE-ProRule" id="PRU00023"/>
    </source>
</evidence>
<dbReference type="InterPro" id="IPR026961">
    <property type="entry name" value="PGG_dom"/>
</dbReference>
<dbReference type="SUPFAM" id="SSF48403">
    <property type="entry name" value="Ankyrin repeat"/>
    <property type="match status" value="2"/>
</dbReference>
<keyword evidence="8" id="KW-1185">Reference proteome</keyword>
<evidence type="ECO:0000256" key="1">
    <source>
        <dbReference type="ARBA" id="ARBA00004413"/>
    </source>
</evidence>
<protein>
    <recommendedName>
        <fullName evidence="6">PGG domain-containing protein</fullName>
    </recommendedName>
</protein>
<dbReference type="AlphaFoldDB" id="A0AAN9N4P6"/>
<dbReference type="InterPro" id="IPR036770">
    <property type="entry name" value="Ankyrin_rpt-contain_sf"/>
</dbReference>
<evidence type="ECO:0000256" key="3">
    <source>
        <dbReference type="SAM" id="Coils"/>
    </source>
</evidence>
<feature type="region of interest" description="Disordered" evidence="4">
    <location>
        <begin position="269"/>
        <end position="292"/>
    </location>
</feature>
<reference evidence="7 8" key="1">
    <citation type="submission" date="2024-01" db="EMBL/GenBank/DDBJ databases">
        <title>The genomes of 5 underutilized Papilionoideae crops provide insights into root nodulation and disease resistanc.</title>
        <authorList>
            <person name="Jiang F."/>
        </authorList>
    </citation>
    <scope>NUCLEOTIDE SEQUENCE [LARGE SCALE GENOMIC DNA]</scope>
    <source>
        <strain evidence="7">LVBAO_FW01</strain>
        <tissue evidence="7">Leaves</tissue>
    </source>
</reference>
<feature type="transmembrane region" description="Helical" evidence="5">
    <location>
        <begin position="621"/>
        <end position="647"/>
    </location>
</feature>
<feature type="repeat" description="ANK" evidence="2">
    <location>
        <begin position="79"/>
        <end position="102"/>
    </location>
</feature>
<feature type="transmembrane region" description="Helical" evidence="5">
    <location>
        <begin position="653"/>
        <end position="678"/>
    </location>
</feature>
<evidence type="ECO:0000256" key="5">
    <source>
        <dbReference type="SAM" id="Phobius"/>
    </source>
</evidence>
<dbReference type="Pfam" id="PF13962">
    <property type="entry name" value="PGG"/>
    <property type="match status" value="1"/>
</dbReference>
<evidence type="ECO:0000259" key="6">
    <source>
        <dbReference type="Pfam" id="PF13962"/>
    </source>
</evidence>
<comment type="subcellular location">
    <subcellularLocation>
        <location evidence="1">Cell membrane</location>
        <topology evidence="1">Peripheral membrane protein</topology>
        <orientation evidence="1">Cytoplasmic side</orientation>
    </subcellularLocation>
</comment>
<accession>A0AAN9N4P6</accession>
<feature type="domain" description="PGG" evidence="6">
    <location>
        <begin position="533"/>
        <end position="646"/>
    </location>
</feature>
<feature type="coiled-coil region" evidence="3">
    <location>
        <begin position="16"/>
        <end position="43"/>
    </location>
</feature>
<evidence type="ECO:0000256" key="4">
    <source>
        <dbReference type="SAM" id="MobiDB-lite"/>
    </source>
</evidence>
<keyword evidence="5" id="KW-1133">Transmembrane helix</keyword>
<evidence type="ECO:0000313" key="7">
    <source>
        <dbReference type="EMBL" id="KAK7363639.1"/>
    </source>
</evidence>
<dbReference type="EMBL" id="JAYMYQ010000001">
    <property type="protein sequence ID" value="KAK7363639.1"/>
    <property type="molecule type" value="Genomic_DNA"/>
</dbReference>
<proteinExistence type="predicted"/>
<keyword evidence="5" id="KW-0812">Transmembrane</keyword>
<keyword evidence="3" id="KW-0175">Coiled coil</keyword>
<gene>
    <name evidence="7" type="ORF">VNO77_05789</name>
</gene>
<dbReference type="SMART" id="SM00248">
    <property type="entry name" value="ANK"/>
    <property type="match status" value="6"/>
</dbReference>